<organism evidence="1 2">
    <name type="scientific">Paramecium sonneborni</name>
    <dbReference type="NCBI Taxonomy" id="65129"/>
    <lineage>
        <taxon>Eukaryota</taxon>
        <taxon>Sar</taxon>
        <taxon>Alveolata</taxon>
        <taxon>Ciliophora</taxon>
        <taxon>Intramacronucleata</taxon>
        <taxon>Oligohymenophorea</taxon>
        <taxon>Peniculida</taxon>
        <taxon>Parameciidae</taxon>
        <taxon>Paramecium</taxon>
    </lineage>
</organism>
<dbReference type="AlphaFoldDB" id="A0A8S1R123"/>
<proteinExistence type="predicted"/>
<dbReference type="OrthoDB" id="303096at2759"/>
<dbReference type="EMBL" id="CAJJDN010000128">
    <property type="protein sequence ID" value="CAD8120782.1"/>
    <property type="molecule type" value="Genomic_DNA"/>
</dbReference>
<protein>
    <submittedName>
        <fullName evidence="1">Uncharacterized protein</fullName>
    </submittedName>
</protein>
<comment type="caution">
    <text evidence="1">The sequence shown here is derived from an EMBL/GenBank/DDBJ whole genome shotgun (WGS) entry which is preliminary data.</text>
</comment>
<accession>A0A8S1R123</accession>
<evidence type="ECO:0000313" key="1">
    <source>
        <dbReference type="EMBL" id="CAD8120782.1"/>
    </source>
</evidence>
<gene>
    <name evidence="1" type="ORF">PSON_ATCC_30995.1.T1280034</name>
</gene>
<name>A0A8S1R123_9CILI</name>
<evidence type="ECO:0000313" key="2">
    <source>
        <dbReference type="Proteomes" id="UP000692954"/>
    </source>
</evidence>
<sequence length="643" mass="76565">MRSLICKFQFAFLVKQKSRFKDVDLKNQLFKLTGSQIQNLKDSCHGIQCEDDIVKGLHQNILTNIPTFTSFFAMKSIMYYYLQNECKNEEFWKLAGHRLIQLFKQDSKFNHPLCLGQLAFILGQLKRKNYIQNQQENNIYQQCSNLLLDRFTKCLKGQTQQNITHIIALINLYQLESENVKKATDALISQLDFSTFTIIDIHYILWGLQGGFQKSLVEFSVLFLENQFVSQRIKTDFHKLNQEQQAKVLIALVSLRFNDKECIDAIVRDLKIFNITSLLSLMMKYLKNPLHQLNNQYTIILALKEQFDEYFLMEDKDLYDTIIGIKLILYIPSQMNIEIRQQFLKYIQQYEKFIITNMDHFQNESLVDIISMASLFEQEKLILEKVQNKIENFNMNLQDSISFLFCIEKYSNQFHQQINDCLTAIIKIYVHEIPNLNIQKNLQFYIALKLLEDEFPITKVLQPYQDEQKIQMKLIETIKKDQTEKYLQNFQLQRNFKHFKGFMENNFEYNLFLFEKQGLLKYIKESRVGCYLIDYRVWDVNLENLNISELKQMQKNSILQNEFIEIKQNKYDDIGIDRRDEQENYFIEIDGACHFDIRLDIVNQTVQKKKILQKYKINFKSIALNENRGINNSLQMILNIFGK</sequence>
<reference evidence="1" key="1">
    <citation type="submission" date="2021-01" db="EMBL/GenBank/DDBJ databases">
        <authorList>
            <consortium name="Genoscope - CEA"/>
            <person name="William W."/>
        </authorList>
    </citation>
    <scope>NUCLEOTIDE SEQUENCE</scope>
</reference>
<keyword evidence="2" id="KW-1185">Reference proteome</keyword>
<dbReference type="Proteomes" id="UP000692954">
    <property type="component" value="Unassembled WGS sequence"/>
</dbReference>